<protein>
    <submittedName>
        <fullName evidence="1">Uncharacterized protein</fullName>
    </submittedName>
</protein>
<dbReference type="Gene3D" id="3.40.50.150">
    <property type="entry name" value="Vaccinia Virus protein VP39"/>
    <property type="match status" value="1"/>
</dbReference>
<evidence type="ECO:0000313" key="1">
    <source>
        <dbReference type="EMBL" id="OXS99658.1"/>
    </source>
</evidence>
<gene>
    <name evidence="1" type="ORF">B7H23_15295</name>
</gene>
<dbReference type="Proteomes" id="UP000215405">
    <property type="component" value="Unassembled WGS sequence"/>
</dbReference>
<proteinExistence type="predicted"/>
<sequence length="254" mass="27211">MLEKAGERDEAIAAWRDVLALDPADHGGATIRLAALGAETPPRRMPDAYVETLFDQHAAAFDDILVEQLGYTVPVLLAEALRKAAPGPYARGLDLGCGTGLTGGALAEFVETFIGLDISEAMVAEADERDVYDGLYVAEAEDFLENIGEAEDDFGLIVATDVLPYIGDPSRLFSAMAGKAAAGAIIGFSTESFEAGEDEPGYRVLPTHRYAHDPDYIAEELEKAGLNLLYNPVITVRMEQGNPAPGYLFLARKS</sequence>
<dbReference type="Pfam" id="PF13489">
    <property type="entry name" value="Methyltransf_23"/>
    <property type="match status" value="1"/>
</dbReference>
<dbReference type="SUPFAM" id="SSF53335">
    <property type="entry name" value="S-adenosyl-L-methionine-dependent methyltransferases"/>
    <property type="match status" value="1"/>
</dbReference>
<keyword evidence="2" id="KW-1185">Reference proteome</keyword>
<name>A0A231UUP4_9HYPH</name>
<organism evidence="1 2">
    <name type="scientific">Notoacmeibacter marinus</name>
    <dbReference type="NCBI Taxonomy" id="1876515"/>
    <lineage>
        <taxon>Bacteria</taxon>
        <taxon>Pseudomonadati</taxon>
        <taxon>Pseudomonadota</taxon>
        <taxon>Alphaproteobacteria</taxon>
        <taxon>Hyphomicrobiales</taxon>
        <taxon>Notoacmeibacteraceae</taxon>
        <taxon>Notoacmeibacter</taxon>
    </lineage>
</organism>
<dbReference type="EMBL" id="NBYO01000003">
    <property type="protein sequence ID" value="OXS99658.1"/>
    <property type="molecule type" value="Genomic_DNA"/>
</dbReference>
<comment type="caution">
    <text evidence="1">The sequence shown here is derived from an EMBL/GenBank/DDBJ whole genome shotgun (WGS) entry which is preliminary data.</text>
</comment>
<accession>A0A231UUP4</accession>
<reference evidence="2" key="1">
    <citation type="journal article" date="2017" name="Int. J. Syst. Evol. Microbiol.">
        <title>Notoacmeibacter marinus gen. nov., sp. nov., isolated from the gut of a limpet and proposal of Notoacmeibacteraceae fam. nov. in the order Rhizobiales of the class Alphaproteobacteria.</title>
        <authorList>
            <person name="Huang Z."/>
            <person name="Guo F."/>
            <person name="Lai Q."/>
        </authorList>
    </citation>
    <scope>NUCLEOTIDE SEQUENCE [LARGE SCALE GENOMIC DNA]</scope>
    <source>
        <strain evidence="2">XMTR2A4</strain>
    </source>
</reference>
<dbReference type="InterPro" id="IPR029063">
    <property type="entry name" value="SAM-dependent_MTases_sf"/>
</dbReference>
<dbReference type="AlphaFoldDB" id="A0A231UUP4"/>
<evidence type="ECO:0000313" key="2">
    <source>
        <dbReference type="Proteomes" id="UP000215405"/>
    </source>
</evidence>
<dbReference type="PANTHER" id="PTHR43861">
    <property type="entry name" value="TRANS-ACONITATE 2-METHYLTRANSFERASE-RELATED"/>
    <property type="match status" value="1"/>
</dbReference>